<name>H1HQB2_9BACT</name>
<dbReference type="GO" id="GO:0050308">
    <property type="term" value="F:sugar-phosphatase activity"/>
    <property type="evidence" value="ECO:0007669"/>
    <property type="project" value="TreeGrafter"/>
</dbReference>
<evidence type="ECO:0000313" key="1">
    <source>
        <dbReference type="EMBL" id="EHO66903.1"/>
    </source>
</evidence>
<dbReference type="OrthoDB" id="9797743at2"/>
<keyword evidence="1" id="KW-0378">Hydrolase</keyword>
<dbReference type="HOGENOM" id="CLU_045011_13_4_10"/>
<dbReference type="InterPro" id="IPR023198">
    <property type="entry name" value="PGP-like_dom2"/>
</dbReference>
<dbReference type="Gene3D" id="3.40.50.1000">
    <property type="entry name" value="HAD superfamily/HAD-like"/>
    <property type="match status" value="1"/>
</dbReference>
<dbReference type="PANTHER" id="PTHR43481:SF4">
    <property type="entry name" value="GLYCEROL-1-PHOSPHATE PHOSPHOHYDROLASE 1-RELATED"/>
    <property type="match status" value="1"/>
</dbReference>
<dbReference type="SFLD" id="SFLDG01129">
    <property type="entry name" value="C1.5:_HAD__Beta-PGM__Phosphata"/>
    <property type="match status" value="1"/>
</dbReference>
<dbReference type="InterPro" id="IPR006439">
    <property type="entry name" value="HAD-SF_hydro_IA"/>
</dbReference>
<dbReference type="NCBIfam" id="TIGR01509">
    <property type="entry name" value="HAD-SF-IA-v3"/>
    <property type="match status" value="1"/>
</dbReference>
<dbReference type="PANTHER" id="PTHR43481">
    <property type="entry name" value="FRUCTOSE-1-PHOSPHATE PHOSPHATASE"/>
    <property type="match status" value="1"/>
</dbReference>
<dbReference type="InterPro" id="IPR036412">
    <property type="entry name" value="HAD-like_sf"/>
</dbReference>
<dbReference type="Gene3D" id="1.10.150.240">
    <property type="entry name" value="Putative phosphatase, domain 2"/>
    <property type="match status" value="1"/>
</dbReference>
<dbReference type="Proteomes" id="UP000003167">
    <property type="component" value="Unassembled WGS sequence"/>
</dbReference>
<dbReference type="AlphaFoldDB" id="H1HQB2"/>
<dbReference type="PRINTS" id="PR00413">
    <property type="entry name" value="HADHALOGNASE"/>
</dbReference>
<dbReference type="RefSeq" id="WP_008566471.1">
    <property type="nucleotide sequence ID" value="NZ_JH594511.1"/>
</dbReference>
<reference evidence="1 2" key="1">
    <citation type="submission" date="2011-12" db="EMBL/GenBank/DDBJ databases">
        <title>The Genome Sequence of Prevotella maculosa OT 289.</title>
        <authorList>
            <consortium name="The Broad Institute Genome Sequencing Platform"/>
            <person name="Earl A."/>
            <person name="Ward D."/>
            <person name="Feldgarden M."/>
            <person name="Gevers D."/>
            <person name="Izard J."/>
            <person name="Blanton J.M."/>
            <person name="Mathney J."/>
            <person name="Tanner A.C."/>
            <person name="Dewhirst F.E."/>
            <person name="Young S.K."/>
            <person name="Zeng Q."/>
            <person name="Gargeya S."/>
            <person name="Fitzgerald M."/>
            <person name="Haas B."/>
            <person name="Abouelleil A."/>
            <person name="Alvarado L."/>
            <person name="Arachchi H.M."/>
            <person name="Berlin A."/>
            <person name="Chapman S.B."/>
            <person name="Gearin G."/>
            <person name="Goldberg J."/>
            <person name="Griggs A."/>
            <person name="Gujja S."/>
            <person name="Hansen M."/>
            <person name="Heiman D."/>
            <person name="Howarth C."/>
            <person name="Larimer J."/>
            <person name="Lui A."/>
            <person name="MacDonald P.J.P."/>
            <person name="McCowen C."/>
            <person name="Montmayeur A."/>
            <person name="Murphy C."/>
            <person name="Neiman D."/>
            <person name="Pearson M."/>
            <person name="Priest M."/>
            <person name="Roberts A."/>
            <person name="Saif S."/>
            <person name="Shea T."/>
            <person name="Sisk P."/>
            <person name="Stolte C."/>
            <person name="Sykes S."/>
            <person name="Wortman J."/>
            <person name="Nusbaum C."/>
            <person name="Birren B."/>
        </authorList>
    </citation>
    <scope>NUCLEOTIDE SEQUENCE [LARGE SCALE GENOMIC DNA]</scope>
    <source>
        <strain evidence="1 2">OT 289</strain>
    </source>
</reference>
<dbReference type="SFLD" id="SFLDS00003">
    <property type="entry name" value="Haloacid_Dehalogenase"/>
    <property type="match status" value="1"/>
</dbReference>
<comment type="caution">
    <text evidence="1">The sequence shown here is derived from an EMBL/GenBank/DDBJ whole genome shotgun (WGS) entry which is preliminary data.</text>
</comment>
<keyword evidence="2" id="KW-1185">Reference proteome</keyword>
<protein>
    <submittedName>
        <fullName evidence="1">HAD hydrolase, family IA</fullName>
    </submittedName>
</protein>
<dbReference type="SUPFAM" id="SSF56784">
    <property type="entry name" value="HAD-like"/>
    <property type="match status" value="1"/>
</dbReference>
<evidence type="ECO:0000313" key="2">
    <source>
        <dbReference type="Proteomes" id="UP000003167"/>
    </source>
</evidence>
<organism evidence="1 2">
    <name type="scientific">Segatella maculosa OT 289</name>
    <dbReference type="NCBI Taxonomy" id="999422"/>
    <lineage>
        <taxon>Bacteria</taxon>
        <taxon>Pseudomonadati</taxon>
        <taxon>Bacteroidota</taxon>
        <taxon>Bacteroidia</taxon>
        <taxon>Bacteroidales</taxon>
        <taxon>Prevotellaceae</taxon>
        <taxon>Segatella</taxon>
    </lineage>
</organism>
<dbReference type="CDD" id="cd07505">
    <property type="entry name" value="HAD_BPGM-like"/>
    <property type="match status" value="1"/>
</dbReference>
<dbReference type="Pfam" id="PF00702">
    <property type="entry name" value="Hydrolase"/>
    <property type="match status" value="1"/>
</dbReference>
<dbReference type="InterPro" id="IPR023214">
    <property type="entry name" value="HAD_sf"/>
</dbReference>
<accession>H1HQB2</accession>
<dbReference type="PATRIC" id="fig|999422.3.peg.2468"/>
<dbReference type="EMBL" id="AGEK01000041">
    <property type="protein sequence ID" value="EHO66903.1"/>
    <property type="molecule type" value="Genomic_DNA"/>
</dbReference>
<sequence>MEKIAQMRKEVKAALFDLDGVVFNTEPQYTEFWRTQCRLYHPDMPGLENEIKGQTLVEVYEKYFADMKEEQVKITERLNQFEADMRFDYVDGLVDFVADLRRHGVKTAVVTSSNVVKMERVYAKRPEFKRMFDRVLTSEDFTASKPDPAPYLKGAECFNLSPSLCVGFEDSFNGLKSVRSAGEFTVGLATTNPAEAIRPYADVVIPDYIGKGYDWLAAEFAR</sequence>
<dbReference type="STRING" id="999422.HMPREF9944_02192"/>
<proteinExistence type="predicted"/>
<dbReference type="InterPro" id="IPR051806">
    <property type="entry name" value="HAD-like_SPP"/>
</dbReference>
<gene>
    <name evidence="1" type="ORF">HMPREF9944_02192</name>
</gene>